<dbReference type="Proteomes" id="UP001054889">
    <property type="component" value="Unassembled WGS sequence"/>
</dbReference>
<keyword evidence="2" id="KW-1185">Reference proteome</keyword>
<accession>A0AAV5G0I5</accession>
<proteinExistence type="predicted"/>
<comment type="caution">
    <text evidence="1">The sequence shown here is derived from an EMBL/GenBank/DDBJ whole genome shotgun (WGS) entry which is preliminary data.</text>
</comment>
<reference evidence="1" key="1">
    <citation type="journal article" date="2018" name="DNA Res.">
        <title>Multiple hybrid de novo genome assembly of finger millet, an orphan allotetraploid crop.</title>
        <authorList>
            <person name="Hatakeyama M."/>
            <person name="Aluri S."/>
            <person name="Balachadran M.T."/>
            <person name="Sivarajan S.R."/>
            <person name="Patrignani A."/>
            <person name="Gruter S."/>
            <person name="Poveda L."/>
            <person name="Shimizu-Inatsugi R."/>
            <person name="Baeten J."/>
            <person name="Francoijs K.J."/>
            <person name="Nataraja K.N."/>
            <person name="Reddy Y.A.N."/>
            <person name="Phadnis S."/>
            <person name="Ravikumar R.L."/>
            <person name="Schlapbach R."/>
            <person name="Sreeman S.M."/>
            <person name="Shimizu K.K."/>
        </authorList>
    </citation>
    <scope>NUCLEOTIDE SEQUENCE</scope>
</reference>
<dbReference type="AlphaFoldDB" id="A0AAV5G0I5"/>
<evidence type="ECO:0000313" key="1">
    <source>
        <dbReference type="EMBL" id="GJN40377.1"/>
    </source>
</evidence>
<sequence>MASLSVITPLDGGDGYLRWKETLLLHLNTVGVAHVLSEDPPPPALWEAVARTYDLAADCVSFRRFNRFEFDDDAPVLEQLAHVQELATFLREPRFSADFVARVIHGKLPAHKCFPAKKGESMTMHKLVLIAYAEALGLAGHATLDDGVVADVLCEKLPANVRDAAKLWSVEDGVTMENIWAIARAKEESRLQMEAVEAVLMDSSPENHE</sequence>
<evidence type="ECO:0000313" key="2">
    <source>
        <dbReference type="Proteomes" id="UP001054889"/>
    </source>
</evidence>
<organism evidence="1 2">
    <name type="scientific">Eleusine coracana subsp. coracana</name>
    <dbReference type="NCBI Taxonomy" id="191504"/>
    <lineage>
        <taxon>Eukaryota</taxon>
        <taxon>Viridiplantae</taxon>
        <taxon>Streptophyta</taxon>
        <taxon>Embryophyta</taxon>
        <taxon>Tracheophyta</taxon>
        <taxon>Spermatophyta</taxon>
        <taxon>Magnoliopsida</taxon>
        <taxon>Liliopsida</taxon>
        <taxon>Poales</taxon>
        <taxon>Poaceae</taxon>
        <taxon>PACMAD clade</taxon>
        <taxon>Chloridoideae</taxon>
        <taxon>Cynodonteae</taxon>
        <taxon>Eleusininae</taxon>
        <taxon>Eleusine</taxon>
    </lineage>
</organism>
<name>A0AAV5G0I5_ELECO</name>
<gene>
    <name evidence="1" type="primary">gb29584</name>
    <name evidence="1" type="ORF">PR202_gb29584</name>
</gene>
<dbReference type="EMBL" id="BQKI01000118">
    <property type="protein sequence ID" value="GJN40377.1"/>
    <property type="molecule type" value="Genomic_DNA"/>
</dbReference>
<protein>
    <submittedName>
        <fullName evidence="1">Uncharacterized protein</fullName>
    </submittedName>
</protein>
<reference evidence="1" key="2">
    <citation type="submission" date="2021-12" db="EMBL/GenBank/DDBJ databases">
        <title>Resequencing data analysis of finger millet.</title>
        <authorList>
            <person name="Hatakeyama M."/>
            <person name="Aluri S."/>
            <person name="Balachadran M.T."/>
            <person name="Sivarajan S.R."/>
            <person name="Poveda L."/>
            <person name="Shimizu-Inatsugi R."/>
            <person name="Schlapbach R."/>
            <person name="Sreeman S.M."/>
            <person name="Shimizu K.K."/>
        </authorList>
    </citation>
    <scope>NUCLEOTIDE SEQUENCE</scope>
</reference>